<protein>
    <recommendedName>
        <fullName evidence="4 16">Crossover junction endonuclease MUS81</fullName>
        <ecNumber evidence="16">3.1.22.-</ecNumber>
    </recommendedName>
</protein>
<dbReference type="GO" id="GO:0046872">
    <property type="term" value="F:metal ion binding"/>
    <property type="evidence" value="ECO:0007669"/>
    <property type="project" value="UniProtKB-UniRule"/>
</dbReference>
<evidence type="ECO:0000256" key="7">
    <source>
        <dbReference type="ARBA" id="ARBA00022759"/>
    </source>
</evidence>
<evidence type="ECO:0000256" key="4">
    <source>
        <dbReference type="ARBA" id="ARBA00017114"/>
    </source>
</evidence>
<evidence type="ECO:0000256" key="12">
    <source>
        <dbReference type="ARBA" id="ARBA00023204"/>
    </source>
</evidence>
<dbReference type="InterPro" id="IPR010996">
    <property type="entry name" value="HHH_MUS81"/>
</dbReference>
<keyword evidence="6 16" id="KW-0479">Metal-binding</keyword>
<dbReference type="FunFam" id="3.40.50.10130:FF:000005">
    <property type="entry name" value="crossover junction endonuclease MUS81 isoform X1"/>
    <property type="match status" value="1"/>
</dbReference>
<dbReference type="GO" id="GO:0048257">
    <property type="term" value="F:3'-flap endonuclease activity"/>
    <property type="evidence" value="ECO:0007669"/>
    <property type="project" value="TreeGrafter"/>
</dbReference>
<dbReference type="InterPro" id="IPR047416">
    <property type="entry name" value="XPF_nuclease_Mus81"/>
</dbReference>
<dbReference type="FunFam" id="1.10.10.10:FF:000307">
    <property type="entry name" value="Crossover junction endonuclease MUS81"/>
    <property type="match status" value="1"/>
</dbReference>
<dbReference type="EMBL" id="CP028773">
    <property type="protein sequence ID" value="AWU74674.1"/>
    <property type="molecule type" value="Genomic_DNA"/>
</dbReference>
<feature type="compositionally biased region" description="Polar residues" evidence="17">
    <location>
        <begin position="245"/>
        <end position="315"/>
    </location>
</feature>
<evidence type="ECO:0000256" key="6">
    <source>
        <dbReference type="ARBA" id="ARBA00022723"/>
    </source>
</evidence>
<dbReference type="Pfam" id="PF14716">
    <property type="entry name" value="HHH_8"/>
    <property type="match status" value="1"/>
</dbReference>
<dbReference type="Pfam" id="PF02732">
    <property type="entry name" value="ERCC4"/>
    <property type="match status" value="1"/>
</dbReference>
<comment type="subunit">
    <text evidence="16">Interacts with EME1.</text>
</comment>
<dbReference type="InterPro" id="IPR033309">
    <property type="entry name" value="Mus81"/>
</dbReference>
<dbReference type="InterPro" id="IPR011335">
    <property type="entry name" value="Restrct_endonuc-II-like"/>
</dbReference>
<feature type="compositionally biased region" description="Basic and acidic residues" evidence="17">
    <location>
        <begin position="92"/>
        <end position="107"/>
    </location>
</feature>
<dbReference type="SMART" id="SM00891">
    <property type="entry name" value="ERCC4"/>
    <property type="match status" value="1"/>
</dbReference>
<dbReference type="InterPro" id="IPR036388">
    <property type="entry name" value="WH-like_DNA-bd_sf"/>
</dbReference>
<gene>
    <name evidence="19" type="ORF">C5L36_0A12500</name>
    <name evidence="20" type="ORF">JL09_g222</name>
</gene>
<proteinExistence type="inferred from homology"/>
<keyword evidence="13 16" id="KW-0539">Nucleus</keyword>
<evidence type="ECO:0000256" key="11">
    <source>
        <dbReference type="ARBA" id="ARBA00023172"/>
    </source>
</evidence>
<keyword evidence="12 16" id="KW-0234">DNA repair</keyword>
<dbReference type="Gene3D" id="1.10.10.10">
    <property type="entry name" value="Winged helix-like DNA-binding domain superfamily/Winged helix DNA-binding domain"/>
    <property type="match status" value="1"/>
</dbReference>
<dbReference type="GO" id="GO:0005634">
    <property type="term" value="C:nucleus"/>
    <property type="evidence" value="ECO:0007669"/>
    <property type="project" value="UniProtKB-SubCell"/>
</dbReference>
<feature type="domain" description="ERCC4" evidence="18">
    <location>
        <begin position="357"/>
        <end position="454"/>
    </location>
</feature>
<dbReference type="CDD" id="cd20074">
    <property type="entry name" value="XPF_nuclease_Mus81"/>
    <property type="match status" value="1"/>
</dbReference>
<dbReference type="GO" id="GO:0006308">
    <property type="term" value="P:DNA catabolic process"/>
    <property type="evidence" value="ECO:0007669"/>
    <property type="project" value="UniProtKB-UniRule"/>
</dbReference>
<feature type="compositionally biased region" description="Basic and acidic residues" evidence="17">
    <location>
        <begin position="126"/>
        <end position="135"/>
    </location>
</feature>
<dbReference type="eggNOG" id="KOG2379">
    <property type="taxonomic scope" value="Eukaryota"/>
</dbReference>
<dbReference type="AlphaFoldDB" id="A0A099P6Q6"/>
<evidence type="ECO:0000313" key="21">
    <source>
        <dbReference type="Proteomes" id="UP000029867"/>
    </source>
</evidence>
<keyword evidence="22" id="KW-1185">Reference proteome</keyword>
<evidence type="ECO:0000256" key="13">
    <source>
        <dbReference type="ARBA" id="ARBA00023242"/>
    </source>
</evidence>
<dbReference type="Pfam" id="PF21136">
    <property type="entry name" value="WHD_MUS81"/>
    <property type="match status" value="1"/>
</dbReference>
<dbReference type="GO" id="GO:0031573">
    <property type="term" value="P:mitotic intra-S DNA damage checkpoint signaling"/>
    <property type="evidence" value="ECO:0007669"/>
    <property type="project" value="TreeGrafter"/>
</dbReference>
<dbReference type="EMBL" id="JQFK01000001">
    <property type="protein sequence ID" value="KGK40748.1"/>
    <property type="molecule type" value="Genomic_DNA"/>
</dbReference>
<keyword evidence="10 16" id="KW-0460">Magnesium</keyword>
<dbReference type="GO" id="GO:0008821">
    <property type="term" value="F:crossover junction DNA endonuclease activity"/>
    <property type="evidence" value="ECO:0007669"/>
    <property type="project" value="UniProtKB-UniRule"/>
</dbReference>
<reference evidence="21" key="1">
    <citation type="journal article" date="2014" name="Microb. Cell Fact.">
        <title>Exploiting Issatchenkia orientalis SD108 for succinic acid production.</title>
        <authorList>
            <person name="Xiao H."/>
            <person name="Shao Z."/>
            <person name="Jiang Y."/>
            <person name="Dole S."/>
            <person name="Zhao H."/>
        </authorList>
    </citation>
    <scope>NUCLEOTIDE SEQUENCE [LARGE SCALE GENOMIC DNA]</scope>
    <source>
        <strain evidence="21">SD108</strain>
    </source>
</reference>
<reference evidence="20" key="2">
    <citation type="submission" date="2014-08" db="EMBL/GenBank/DDBJ databases">
        <title>Exploiting Issatchenkia orientalis SD108 for Succinic Acid Production.</title>
        <authorList>
            <person name="Xiao H."/>
            <person name="Shao Z."/>
            <person name="Jiang Y."/>
            <person name="Dole S."/>
            <person name="Zhao H."/>
        </authorList>
    </citation>
    <scope>NUCLEOTIDE SEQUENCE [LARGE SCALE GENOMIC DNA]</scope>
    <source>
        <strain evidence="20">SD108</strain>
    </source>
</reference>
<dbReference type="SUPFAM" id="SSF52980">
    <property type="entry name" value="Restriction endonuclease-like"/>
    <property type="match status" value="1"/>
</dbReference>
<dbReference type="Gene3D" id="1.10.150.670">
    <property type="entry name" value="Crossover junction endonuclease EME1, DNA-binding domain"/>
    <property type="match status" value="1"/>
</dbReference>
<dbReference type="Proteomes" id="UP000249293">
    <property type="component" value="Chromosome 1"/>
</dbReference>
<feature type="region of interest" description="Disordered" evidence="17">
    <location>
        <begin position="242"/>
        <end position="339"/>
    </location>
</feature>
<evidence type="ECO:0000256" key="9">
    <source>
        <dbReference type="ARBA" id="ARBA00022801"/>
    </source>
</evidence>
<evidence type="ECO:0000256" key="10">
    <source>
        <dbReference type="ARBA" id="ARBA00022842"/>
    </source>
</evidence>
<evidence type="ECO:0000256" key="8">
    <source>
        <dbReference type="ARBA" id="ARBA00022763"/>
    </source>
</evidence>
<dbReference type="GO" id="GO:0003677">
    <property type="term" value="F:DNA binding"/>
    <property type="evidence" value="ECO:0007669"/>
    <property type="project" value="UniProtKB-UniRule"/>
</dbReference>
<feature type="region of interest" description="Disordered" evidence="17">
    <location>
        <begin position="92"/>
        <end position="143"/>
    </location>
</feature>
<keyword evidence="9 16" id="KW-0378">Hydrolase</keyword>
<evidence type="ECO:0000313" key="20">
    <source>
        <dbReference type="EMBL" id="KGK40748.1"/>
    </source>
</evidence>
<reference evidence="19 22" key="3">
    <citation type="submission" date="2018-06" db="EMBL/GenBank/DDBJ databases">
        <title>Population genomics shows no distinction between pathogenic Candida krusei and environmental Pichia kudriavzevii: One species, four names.</title>
        <authorList>
            <person name="Douglass A.P."/>
            <person name="Offei B."/>
            <person name="Braun-Galleani S."/>
            <person name="Coughlan A.Y."/>
            <person name="Martos A."/>
            <person name="Ortiz-Merino R.A."/>
            <person name="Byrne K.P."/>
            <person name="Wolfe K.H."/>
        </authorList>
    </citation>
    <scope>NUCLEOTIDE SEQUENCE [LARGE SCALE GENOMIC DNA]</scope>
    <source>
        <strain evidence="19 22">CBS573</strain>
    </source>
</reference>
<dbReference type="PANTHER" id="PTHR13451:SF0">
    <property type="entry name" value="CROSSOVER JUNCTION ENDONUCLEASE MUS81"/>
    <property type="match status" value="1"/>
</dbReference>
<dbReference type="VEuPathDB" id="FungiDB:C5L36_0A12500"/>
<dbReference type="HOGENOM" id="CLU_014329_1_0_1"/>
<evidence type="ECO:0000256" key="1">
    <source>
        <dbReference type="ARBA" id="ARBA00001946"/>
    </source>
</evidence>
<dbReference type="Gene3D" id="1.10.150.110">
    <property type="entry name" value="DNA polymerase beta, N-terminal domain-like"/>
    <property type="match status" value="1"/>
</dbReference>
<comment type="subcellular location">
    <subcellularLocation>
        <location evidence="2 16">Nucleus</location>
    </subcellularLocation>
</comment>
<dbReference type="GO" id="GO:0000727">
    <property type="term" value="P:double-strand break repair via break-induced replication"/>
    <property type="evidence" value="ECO:0007669"/>
    <property type="project" value="UniProtKB-UniRule"/>
</dbReference>
<dbReference type="Gene3D" id="3.40.50.10130">
    <property type="match status" value="1"/>
</dbReference>
<dbReference type="OrthoDB" id="5963188at2759"/>
<dbReference type="GeneID" id="40382385"/>
<dbReference type="STRING" id="4909.A0A099P6Q6"/>
<dbReference type="InterPro" id="IPR006166">
    <property type="entry name" value="ERCC4_domain"/>
</dbReference>
<comment type="cofactor">
    <cofactor evidence="1 16">
        <name>Mg(2+)</name>
        <dbReference type="ChEBI" id="CHEBI:18420"/>
    </cofactor>
</comment>
<dbReference type="InterPro" id="IPR042530">
    <property type="entry name" value="EME1/EME2_C"/>
</dbReference>
<dbReference type="EC" id="3.1.22.-" evidence="16"/>
<comment type="function">
    <text evidence="15 16">Interacts with EME1 to form a DNA structure-specific endonuclease with substrate preference for branched DNA structures with a 5'-end at the branch nick. Typical substrates include 3'-flap structures, D-loops, replication forks and nicked Holliday junctions. May be required in mitosis for the processing of stalled or collapsed replication fork intermediates. May be required in meiosis for the repair of meiosis-specific double strand breaks subsequent to single-end invasion (SEI).</text>
</comment>
<dbReference type="InterPro" id="IPR027421">
    <property type="entry name" value="DNA_pol_lamdba_lyase_dom_sf"/>
</dbReference>
<evidence type="ECO:0000256" key="16">
    <source>
        <dbReference type="RuleBase" id="RU369042"/>
    </source>
</evidence>
<evidence type="ECO:0000256" key="2">
    <source>
        <dbReference type="ARBA" id="ARBA00004123"/>
    </source>
</evidence>
<evidence type="ECO:0000313" key="22">
    <source>
        <dbReference type="Proteomes" id="UP000249293"/>
    </source>
</evidence>
<dbReference type="Proteomes" id="UP000029867">
    <property type="component" value="Unassembled WGS sequence"/>
</dbReference>
<name>A0A099P6Q6_PICKU</name>
<dbReference type="PANTHER" id="PTHR13451">
    <property type="entry name" value="CLASS II CROSSOVER JUNCTION ENDONUCLEASE MUS81"/>
    <property type="match status" value="1"/>
</dbReference>
<dbReference type="CDD" id="cd21036">
    <property type="entry name" value="WH_MUS81"/>
    <property type="match status" value="1"/>
</dbReference>
<keyword evidence="11 16" id="KW-0233">DNA recombination</keyword>
<evidence type="ECO:0000256" key="5">
    <source>
        <dbReference type="ARBA" id="ARBA00022722"/>
    </source>
</evidence>
<dbReference type="SUPFAM" id="SSF47802">
    <property type="entry name" value="DNA polymerase beta, N-terminal domain-like"/>
    <property type="match status" value="1"/>
</dbReference>
<keyword evidence="14" id="KW-0469">Meiosis</keyword>
<dbReference type="RefSeq" id="XP_029320151.1">
    <property type="nucleotide sequence ID" value="XM_029464292.1"/>
</dbReference>
<dbReference type="GO" id="GO:0048476">
    <property type="term" value="C:Holliday junction resolvase complex"/>
    <property type="evidence" value="ECO:0007669"/>
    <property type="project" value="UniProtKB-UniRule"/>
</dbReference>
<evidence type="ECO:0000313" key="19">
    <source>
        <dbReference type="EMBL" id="AWU74674.1"/>
    </source>
</evidence>
<evidence type="ECO:0000256" key="3">
    <source>
        <dbReference type="ARBA" id="ARBA00010015"/>
    </source>
</evidence>
<dbReference type="GO" id="GO:0000712">
    <property type="term" value="P:resolution of meiotic recombination intermediates"/>
    <property type="evidence" value="ECO:0007669"/>
    <property type="project" value="UniProtKB-ARBA"/>
</dbReference>
<sequence length="645" mass="73607">MDLPKDLRHLFLEWMQAEHLRHCQNNSRMAHTYTNAMKSLRQCSTMVEHPQQLISLKYIGEKIVALMEKKLSEYCEDMGYEYPQLPESILEKQREKEQKEREKAEKAAKKKRKVNEAGSDDTDCGGSHDDGVGNDKRRRKKTTKRYIPAMNSGGYAIMLALYYHDKRGTGLTKNDIIKFASPLCSSSFTPSPNVGNFYTAFSSMKTLINREYVSVEGSPKHYYLTDEGKEVAESLSRISDAAPISSRTNDQDSSSFLDPNESNISLPRSSAINRSFSEPTNSNRINPLTSSSPQVHKTQKITTSSPFHGNSLSDLSRNRRGLPDSTTTTTTQQHRNDTPTKCKSAYQLWKKGSYKIKFILDNREVFSKTERDYFARRLRGLGINLEVRALPVGDGMWVAVNKRTKQESTLDFIFERKRLDDLVGSITDGRYREQKQRLEKTGMKRVFYIVEEAVASDISKFADAIKTTISMNTTYSGFHTKITKNAEETLKLIVDLTNRITRIHRNKTLLVLEPRDINTQGEYQKLLDAVRMDYGDEEKEVVYSYSSFTEIMGKSAMTNVKEMFVRLLMCTKGVGLDKASAIQQHFKIPRNLIESFQRAHPMERCPILIKEALRDEIGPRKVGKALSEKLATIWCSQCVGKSIQE</sequence>
<accession>A0A099P6Q6</accession>
<evidence type="ECO:0000256" key="14">
    <source>
        <dbReference type="ARBA" id="ARBA00023254"/>
    </source>
</evidence>
<evidence type="ECO:0000256" key="15">
    <source>
        <dbReference type="ARBA" id="ARBA00058015"/>
    </source>
</evidence>
<organism evidence="20 21">
    <name type="scientific">Pichia kudriavzevii</name>
    <name type="common">Yeast</name>
    <name type="synonym">Issatchenkia orientalis</name>
    <dbReference type="NCBI Taxonomy" id="4909"/>
    <lineage>
        <taxon>Eukaryota</taxon>
        <taxon>Fungi</taxon>
        <taxon>Dikarya</taxon>
        <taxon>Ascomycota</taxon>
        <taxon>Saccharomycotina</taxon>
        <taxon>Pichiomycetes</taxon>
        <taxon>Pichiales</taxon>
        <taxon>Pichiaceae</taxon>
        <taxon>Pichia</taxon>
    </lineage>
</organism>
<comment type="similarity">
    <text evidence="3 16">Belongs to the XPF family.</text>
</comment>
<dbReference type="KEGG" id="pkz:C5L36_0A12500"/>
<evidence type="ECO:0000259" key="18">
    <source>
        <dbReference type="SMART" id="SM00891"/>
    </source>
</evidence>
<keyword evidence="5 16" id="KW-0540">Nuclease</keyword>
<dbReference type="InterPro" id="IPR047417">
    <property type="entry name" value="WHD_MUS81"/>
</dbReference>
<evidence type="ECO:0000256" key="17">
    <source>
        <dbReference type="SAM" id="MobiDB-lite"/>
    </source>
</evidence>
<keyword evidence="8 16" id="KW-0227">DNA damage</keyword>
<keyword evidence="7 16" id="KW-0255">Endonuclease</keyword>